<dbReference type="Gene3D" id="3.40.33.10">
    <property type="entry name" value="CAP"/>
    <property type="match status" value="1"/>
</dbReference>
<dbReference type="Proteomes" id="UP000050269">
    <property type="component" value="Unassembled WGS sequence"/>
</dbReference>
<feature type="chain" id="PRO_5006140929" description="SCP domain-containing protein" evidence="1">
    <location>
        <begin position="25"/>
        <end position="272"/>
    </location>
</feature>
<dbReference type="AlphaFoldDB" id="A0A0P7KAF6"/>
<evidence type="ECO:0000256" key="1">
    <source>
        <dbReference type="SAM" id="SignalP"/>
    </source>
</evidence>
<sequence>MKKFLVLVMSALSIIFILNVTAKADDTSDNSFTYTEDAPAQPQKTVTIHYVNTKGQKLADDKVMTSTGNAVSAYNMDSDTLDPIWNGYVKKIRNYMPYYLYQNVDYDKLPSSITVKYIDLKTVNSKMTAYVLKDINKVRRQHKLHALKTTKDLAKRAKVRSEELFKKFDHVRPNGKSYNAKLSGYGEVIVNYPSAANFSYQGTFDGVPFLVFNNNGKGRLNLQASAYTALEQYLTVDKLHRDTILNKWAHYVAPATTFHSDTVGMNTILFKY</sequence>
<name>A0A0P7KAF6_9LACO</name>
<organism evidence="3 4">
    <name type="scientific">Apilactobacillus kunkeei</name>
    <dbReference type="NCBI Taxonomy" id="148814"/>
    <lineage>
        <taxon>Bacteria</taxon>
        <taxon>Bacillati</taxon>
        <taxon>Bacillota</taxon>
        <taxon>Bacilli</taxon>
        <taxon>Lactobacillales</taxon>
        <taxon>Lactobacillaceae</taxon>
        <taxon>Apilactobacillus</taxon>
    </lineage>
</organism>
<accession>A0A0P7KAF6</accession>
<feature type="domain" description="SCP" evidence="2">
    <location>
        <begin position="133"/>
        <end position="246"/>
    </location>
</feature>
<gene>
    <name evidence="3" type="ORF">RZ78_04810</name>
</gene>
<reference evidence="3 4" key="1">
    <citation type="journal article" date="2015" name="Genome Biol. Evol.">
        <title>Functionally Structured Genomes in Lactobacillus kunkeei Colonizing the Honey Crop and Food Products of Honeybees and Stingless Bees.</title>
        <authorList>
            <person name="Tamarit D."/>
            <person name="Ellegaard K.M."/>
            <person name="Wikander J."/>
            <person name="Olofsson T."/>
            <person name="Vasquez A."/>
            <person name="Andersson S.G."/>
        </authorList>
    </citation>
    <scope>NUCLEOTIDE SEQUENCE [LARGE SCALE GENOMIC DNA]</scope>
    <source>
        <strain evidence="3 4">LMbo</strain>
    </source>
</reference>
<evidence type="ECO:0000313" key="3">
    <source>
        <dbReference type="EMBL" id="KPN84016.1"/>
    </source>
</evidence>
<dbReference type="InterPro" id="IPR014044">
    <property type="entry name" value="CAP_dom"/>
</dbReference>
<evidence type="ECO:0000313" key="4">
    <source>
        <dbReference type="Proteomes" id="UP000050269"/>
    </source>
</evidence>
<keyword evidence="1" id="KW-0732">Signal</keyword>
<dbReference type="InterPro" id="IPR035940">
    <property type="entry name" value="CAP_sf"/>
</dbReference>
<evidence type="ECO:0000259" key="2">
    <source>
        <dbReference type="Pfam" id="PF00188"/>
    </source>
</evidence>
<dbReference type="Pfam" id="PF00188">
    <property type="entry name" value="CAP"/>
    <property type="match status" value="1"/>
</dbReference>
<dbReference type="EMBL" id="JXDF01000005">
    <property type="protein sequence ID" value="KPN84016.1"/>
    <property type="molecule type" value="Genomic_DNA"/>
</dbReference>
<comment type="caution">
    <text evidence="3">The sequence shown here is derived from an EMBL/GenBank/DDBJ whole genome shotgun (WGS) entry which is preliminary data.</text>
</comment>
<protein>
    <recommendedName>
        <fullName evidence="2">SCP domain-containing protein</fullName>
    </recommendedName>
</protein>
<dbReference type="RefSeq" id="WP_054607805.1">
    <property type="nucleotide sequence ID" value="NZ_JXDF01000005.1"/>
</dbReference>
<feature type="signal peptide" evidence="1">
    <location>
        <begin position="1"/>
        <end position="24"/>
    </location>
</feature>
<dbReference type="PATRIC" id="fig|148814.13.peg.163"/>
<proteinExistence type="predicted"/>